<evidence type="ECO:0000256" key="1">
    <source>
        <dbReference type="SAM" id="MobiDB-lite"/>
    </source>
</evidence>
<name>A0A6C0AXD5_9ZZZZ</name>
<accession>A0A6C0AXD5</accession>
<reference evidence="2" key="1">
    <citation type="journal article" date="2020" name="Nature">
        <title>Giant virus diversity and host interactions through global metagenomics.</title>
        <authorList>
            <person name="Schulz F."/>
            <person name="Roux S."/>
            <person name="Paez-Espino D."/>
            <person name="Jungbluth S."/>
            <person name="Walsh D.A."/>
            <person name="Denef V.J."/>
            <person name="McMahon K.D."/>
            <person name="Konstantinidis K.T."/>
            <person name="Eloe-Fadrosh E.A."/>
            <person name="Kyrpides N.C."/>
            <person name="Woyke T."/>
        </authorList>
    </citation>
    <scope>NUCLEOTIDE SEQUENCE</scope>
    <source>
        <strain evidence="2">GVMAG-S-ERX556022-25</strain>
    </source>
</reference>
<proteinExistence type="predicted"/>
<feature type="region of interest" description="Disordered" evidence="1">
    <location>
        <begin position="75"/>
        <end position="105"/>
    </location>
</feature>
<sequence length="105" mass="12151">MSKIYINSSGESYATINGELVHDVGYTAESDGNTINFSLKHNDEVMNILNIPAKETELVDRMLEMFPLAADYKKLQSKKKKKNSKKKKKRRTNRKSKYHIDRITD</sequence>
<dbReference type="AlphaFoldDB" id="A0A6C0AXD5"/>
<evidence type="ECO:0000313" key="2">
    <source>
        <dbReference type="EMBL" id="QHS84619.1"/>
    </source>
</evidence>
<feature type="compositionally biased region" description="Basic residues" evidence="1">
    <location>
        <begin position="75"/>
        <end position="97"/>
    </location>
</feature>
<protein>
    <submittedName>
        <fullName evidence="2">Uncharacterized protein</fullName>
    </submittedName>
</protein>
<dbReference type="EMBL" id="MN738810">
    <property type="protein sequence ID" value="QHS84619.1"/>
    <property type="molecule type" value="Genomic_DNA"/>
</dbReference>
<organism evidence="2">
    <name type="scientific">viral metagenome</name>
    <dbReference type="NCBI Taxonomy" id="1070528"/>
    <lineage>
        <taxon>unclassified sequences</taxon>
        <taxon>metagenomes</taxon>
        <taxon>organismal metagenomes</taxon>
    </lineage>
</organism>